<feature type="compositionally biased region" description="Low complexity" evidence="3">
    <location>
        <begin position="832"/>
        <end position="842"/>
    </location>
</feature>
<dbReference type="PANTHER" id="PTHR43719">
    <property type="entry name" value="TWO-COMPONENT HISTIDINE KINASE"/>
    <property type="match status" value="1"/>
</dbReference>
<dbReference type="AlphaFoldDB" id="A0A8H7WAS8"/>
<dbReference type="SMART" id="SM00091">
    <property type="entry name" value="PAS"/>
    <property type="match status" value="2"/>
</dbReference>
<dbReference type="InterPro" id="IPR003594">
    <property type="entry name" value="HATPase_dom"/>
</dbReference>
<dbReference type="OrthoDB" id="60033at2759"/>
<dbReference type="Proteomes" id="UP000664132">
    <property type="component" value="Unassembled WGS sequence"/>
</dbReference>
<dbReference type="PROSITE" id="PS50109">
    <property type="entry name" value="HIS_KIN"/>
    <property type="match status" value="1"/>
</dbReference>
<dbReference type="Pfam" id="PF00072">
    <property type="entry name" value="Response_reg"/>
    <property type="match status" value="1"/>
</dbReference>
<proteinExistence type="predicted"/>
<evidence type="ECO:0000313" key="7">
    <source>
        <dbReference type="Proteomes" id="UP000664132"/>
    </source>
</evidence>
<dbReference type="InterPro" id="IPR013767">
    <property type="entry name" value="PAS_fold"/>
</dbReference>
<dbReference type="Gene3D" id="1.10.287.130">
    <property type="match status" value="1"/>
</dbReference>
<dbReference type="Gene3D" id="3.30.565.10">
    <property type="entry name" value="Histidine kinase-like ATPase, C-terminal domain"/>
    <property type="match status" value="1"/>
</dbReference>
<gene>
    <name evidence="6" type="ORF">IFR04_006485</name>
</gene>
<evidence type="ECO:0000259" key="4">
    <source>
        <dbReference type="PROSITE" id="PS50109"/>
    </source>
</evidence>
<keyword evidence="1 2" id="KW-0597">Phosphoprotein</keyword>
<organism evidence="6 7">
    <name type="scientific">Cadophora malorum</name>
    <dbReference type="NCBI Taxonomy" id="108018"/>
    <lineage>
        <taxon>Eukaryota</taxon>
        <taxon>Fungi</taxon>
        <taxon>Dikarya</taxon>
        <taxon>Ascomycota</taxon>
        <taxon>Pezizomycotina</taxon>
        <taxon>Leotiomycetes</taxon>
        <taxon>Helotiales</taxon>
        <taxon>Ploettnerulaceae</taxon>
        <taxon>Cadophora</taxon>
    </lineage>
</organism>
<evidence type="ECO:0000313" key="6">
    <source>
        <dbReference type="EMBL" id="KAG4420373.1"/>
    </source>
</evidence>
<dbReference type="Pfam" id="PF26131">
    <property type="entry name" value="PAS-like"/>
    <property type="match status" value="1"/>
</dbReference>
<dbReference type="Gene3D" id="3.30.450.20">
    <property type="entry name" value="PAS domain"/>
    <property type="match status" value="2"/>
</dbReference>
<feature type="region of interest" description="Disordered" evidence="3">
    <location>
        <begin position="190"/>
        <end position="234"/>
    </location>
</feature>
<feature type="region of interest" description="Disordered" evidence="3">
    <location>
        <begin position="1"/>
        <end position="58"/>
    </location>
</feature>
<dbReference type="PRINTS" id="PR00344">
    <property type="entry name" value="BCTRLSENSOR"/>
</dbReference>
<dbReference type="SMART" id="SM00387">
    <property type="entry name" value="HATPase_c"/>
    <property type="match status" value="1"/>
</dbReference>
<feature type="domain" description="Histidine kinase" evidence="4">
    <location>
        <begin position="552"/>
        <end position="827"/>
    </location>
</feature>
<dbReference type="InterPro" id="IPR005467">
    <property type="entry name" value="His_kinase_dom"/>
</dbReference>
<dbReference type="PROSITE" id="PS50110">
    <property type="entry name" value="RESPONSE_REGULATORY"/>
    <property type="match status" value="1"/>
</dbReference>
<comment type="caution">
    <text evidence="6">The sequence shown here is derived from an EMBL/GenBank/DDBJ whole genome shotgun (WGS) entry which is preliminary data.</text>
</comment>
<sequence>MSDQQQQPRLKRARGEKSESMTTSDGSWSGSEHECYHEPPPFNSRKRPYDGPGNDFPPPPDAIQDIGIIELLEQDSRPTFIFDIEAPEQEVNGRMAFVPAYCNKSLRFFDSIRNVVCAETFYPPVSEYNPSQVTSAAAEREFREWAMTMPNFDSSKDGYLPRHQFLGMYWSSVTLRKKWRVVSASQVPSQLKKSHGTPRLIRSRSNSRSSVGSSTVRPSPISDAAPEDAIVDDEESELSKQLADSELKFKVLTELNPVGMYYLSPDGNILYCNDMWYEITGHPRGLEGEMSFMNVIAEIDHPVISKEWEILTTQPGKRAFELRLRNPWIRDDGEPRQKWIIASCDQEFEADGTTIKTIMGCITDISAQKNAQEELLARANLTQELADRTQEAAHHAEKFQLMAELAPCGMFTFDPDCSITWANSQCYEMTGHSRDEAEHYPMSILNCIENQDRGAFKAEWQRLKDTNEEVSMELRLKRPWIQQETNDSAQSVRDTRWILFLAVPQLDDDGNLTSVLACTTDISGFKIAEHMQMISRVEAEEAKRHQETFIDMTSHEMRNPLSAIMLSADGIANSIIEFRAPRDDPTAAYRELLESNLDAAQTIVLCAQHQKRIIDDVLTLSKLNSALLQVTPVSVQVEDTVRRTLKMFESELLADNIDIAFAVEPSYNTAGIDFVFCDPVRLNQIFINILTNAIKFTRSEPTREISVSLGASVNKPPKDHVPHIRWFPSKDSSAVQDLTLRRDWGTGQQVYLYFTVKDTGRGLSEQEKERLFHRFSQASPKTHVQYGGSGLGLFISRELTELQGGEIGVDSQEGAGSTFAFYIKARRSVGAPANPSNNSTPNHVPADTCHSAPRDSKIRRNYHILLVEDNLINQKVLSKQLRSAGCIVHVANHGGEAIDFLAKTALWHDCKRSGIGINVSIILMDLEMPIMDGLACTRRIRDLENEGKIYGHVPIIAVTANTRLEQLDTAITAGMDDIVAKPFQIPELMQKMDRLLSSQISSP</sequence>
<dbReference type="Pfam" id="PF13188">
    <property type="entry name" value="PAS_8"/>
    <property type="match status" value="1"/>
</dbReference>
<dbReference type="SMART" id="SM00388">
    <property type="entry name" value="HisKA"/>
    <property type="match status" value="1"/>
</dbReference>
<dbReference type="SMART" id="SM00448">
    <property type="entry name" value="REC"/>
    <property type="match status" value="1"/>
</dbReference>
<dbReference type="InterPro" id="IPR004358">
    <property type="entry name" value="Sig_transdc_His_kin-like_C"/>
</dbReference>
<name>A0A8H7WAS8_9HELO</name>
<dbReference type="InterPro" id="IPR058846">
    <property type="entry name" value="PAS-like"/>
</dbReference>
<dbReference type="InterPro" id="IPR036890">
    <property type="entry name" value="HATPase_C_sf"/>
</dbReference>
<dbReference type="GO" id="GO:0006355">
    <property type="term" value="P:regulation of DNA-templated transcription"/>
    <property type="evidence" value="ECO:0007669"/>
    <property type="project" value="InterPro"/>
</dbReference>
<protein>
    <recommendedName>
        <fullName evidence="8">Histidine kinase</fullName>
    </recommendedName>
</protein>
<keyword evidence="7" id="KW-1185">Reference proteome</keyword>
<dbReference type="SUPFAM" id="SSF47384">
    <property type="entry name" value="Homodimeric domain of signal transducing histidine kinase"/>
    <property type="match status" value="1"/>
</dbReference>
<feature type="modified residue" description="4-aspartylphosphate" evidence="2">
    <location>
        <position position="925"/>
    </location>
</feature>
<evidence type="ECO:0000256" key="2">
    <source>
        <dbReference type="PROSITE-ProRule" id="PRU00169"/>
    </source>
</evidence>
<dbReference type="InterPro" id="IPR011006">
    <property type="entry name" value="CheY-like_superfamily"/>
</dbReference>
<dbReference type="Pfam" id="PF00989">
    <property type="entry name" value="PAS"/>
    <property type="match status" value="1"/>
</dbReference>
<dbReference type="CDD" id="cd00082">
    <property type="entry name" value="HisKA"/>
    <property type="match status" value="1"/>
</dbReference>
<dbReference type="SUPFAM" id="SSF52172">
    <property type="entry name" value="CheY-like"/>
    <property type="match status" value="1"/>
</dbReference>
<dbReference type="SUPFAM" id="SSF55785">
    <property type="entry name" value="PYP-like sensor domain (PAS domain)"/>
    <property type="match status" value="2"/>
</dbReference>
<feature type="compositionally biased region" description="Polar residues" evidence="3">
    <location>
        <begin position="20"/>
        <end position="30"/>
    </location>
</feature>
<feature type="compositionally biased region" description="Low complexity" evidence="3">
    <location>
        <begin position="203"/>
        <end position="220"/>
    </location>
</feature>
<reference evidence="6" key="1">
    <citation type="submission" date="2021-02" db="EMBL/GenBank/DDBJ databases">
        <title>Genome sequence Cadophora malorum strain M34.</title>
        <authorList>
            <person name="Stefanovic E."/>
            <person name="Vu D."/>
            <person name="Scully C."/>
            <person name="Dijksterhuis J."/>
            <person name="Roader J."/>
            <person name="Houbraken J."/>
        </authorList>
    </citation>
    <scope>NUCLEOTIDE SEQUENCE</scope>
    <source>
        <strain evidence="6">M34</strain>
    </source>
</reference>
<dbReference type="InterPro" id="IPR001789">
    <property type="entry name" value="Sig_transdc_resp-reg_receiver"/>
</dbReference>
<evidence type="ECO:0000256" key="1">
    <source>
        <dbReference type="ARBA" id="ARBA00022553"/>
    </source>
</evidence>
<dbReference type="EMBL" id="JAFJYH010000085">
    <property type="protein sequence ID" value="KAG4420373.1"/>
    <property type="molecule type" value="Genomic_DNA"/>
</dbReference>
<feature type="compositionally biased region" description="Acidic residues" evidence="3">
    <location>
        <begin position="225"/>
        <end position="234"/>
    </location>
</feature>
<dbReference type="CDD" id="cd17546">
    <property type="entry name" value="REC_hyHK_CKI1_RcsC-like"/>
    <property type="match status" value="1"/>
</dbReference>
<dbReference type="InterPro" id="IPR036097">
    <property type="entry name" value="HisK_dim/P_sf"/>
</dbReference>
<dbReference type="InterPro" id="IPR050956">
    <property type="entry name" value="2C_system_His_kinase"/>
</dbReference>
<dbReference type="InterPro" id="IPR000014">
    <property type="entry name" value="PAS"/>
</dbReference>
<dbReference type="Pfam" id="PF00512">
    <property type="entry name" value="HisKA"/>
    <property type="match status" value="1"/>
</dbReference>
<dbReference type="InterPro" id="IPR003661">
    <property type="entry name" value="HisK_dim/P_dom"/>
</dbReference>
<dbReference type="Pfam" id="PF02518">
    <property type="entry name" value="HATPase_c"/>
    <property type="match status" value="1"/>
</dbReference>
<dbReference type="PANTHER" id="PTHR43719:SF30">
    <property type="entry name" value="TWO-COMPONENT SYSTEM RESPONSE REGULATOR"/>
    <property type="match status" value="1"/>
</dbReference>
<evidence type="ECO:0000256" key="3">
    <source>
        <dbReference type="SAM" id="MobiDB-lite"/>
    </source>
</evidence>
<evidence type="ECO:0000259" key="5">
    <source>
        <dbReference type="PROSITE" id="PS50110"/>
    </source>
</evidence>
<dbReference type="InterPro" id="IPR035965">
    <property type="entry name" value="PAS-like_dom_sf"/>
</dbReference>
<dbReference type="CDD" id="cd00130">
    <property type="entry name" value="PAS"/>
    <property type="match status" value="2"/>
</dbReference>
<dbReference type="Gene3D" id="3.40.50.2300">
    <property type="match status" value="1"/>
</dbReference>
<feature type="domain" description="Response regulatory" evidence="5">
    <location>
        <begin position="863"/>
        <end position="996"/>
    </location>
</feature>
<dbReference type="GO" id="GO:0000155">
    <property type="term" value="F:phosphorelay sensor kinase activity"/>
    <property type="evidence" value="ECO:0007669"/>
    <property type="project" value="InterPro"/>
</dbReference>
<accession>A0A8H7WAS8</accession>
<evidence type="ECO:0008006" key="8">
    <source>
        <dbReference type="Google" id="ProtNLM"/>
    </source>
</evidence>
<feature type="region of interest" description="Disordered" evidence="3">
    <location>
        <begin position="832"/>
        <end position="852"/>
    </location>
</feature>
<dbReference type="SUPFAM" id="SSF55874">
    <property type="entry name" value="ATPase domain of HSP90 chaperone/DNA topoisomerase II/histidine kinase"/>
    <property type="match status" value="1"/>
</dbReference>
<dbReference type="NCBIfam" id="TIGR00229">
    <property type="entry name" value="sensory_box"/>
    <property type="match status" value="1"/>
</dbReference>